<dbReference type="EMBL" id="CP020715">
    <property type="protein sequence ID" value="ARJ05273.1"/>
    <property type="molecule type" value="Genomic_DNA"/>
</dbReference>
<accession>A0A1X9LJD5</accession>
<dbReference type="Proteomes" id="UP000192775">
    <property type="component" value="Chromosome"/>
</dbReference>
<feature type="transmembrane region" description="Helical" evidence="1">
    <location>
        <begin position="54"/>
        <end position="75"/>
    </location>
</feature>
<protein>
    <recommendedName>
        <fullName evidence="2">Major facilitator superfamily (MFS) profile domain-containing protein</fullName>
    </recommendedName>
</protein>
<feature type="transmembrane region" description="Helical" evidence="1">
    <location>
        <begin position="12"/>
        <end position="34"/>
    </location>
</feature>
<dbReference type="InterPro" id="IPR020846">
    <property type="entry name" value="MFS_dom"/>
</dbReference>
<gene>
    <name evidence="3" type="ORF">B5808_08635</name>
</gene>
<keyword evidence="1" id="KW-0812">Transmembrane</keyword>
<reference evidence="3 4" key="1">
    <citation type="submission" date="2017-04" db="EMBL/GenBank/DDBJ databases">
        <authorList>
            <person name="Afonso C.L."/>
            <person name="Miller P.J."/>
            <person name="Scott M.A."/>
            <person name="Spackman E."/>
            <person name="Goraichik I."/>
            <person name="Dimitrov K.M."/>
            <person name="Suarez D.L."/>
            <person name="Swayne D.E."/>
        </authorList>
    </citation>
    <scope>NUCLEOTIDE SEQUENCE [LARGE SCALE GENOMIC DNA]</scope>
    <source>
        <strain evidence="4">XA(T)</strain>
    </source>
</reference>
<name>A0A1X9LJD5_9MICO</name>
<evidence type="ECO:0000256" key="1">
    <source>
        <dbReference type="SAM" id="Phobius"/>
    </source>
</evidence>
<keyword evidence="4" id="KW-1185">Reference proteome</keyword>
<dbReference type="AlphaFoldDB" id="A0A1X9LJD5"/>
<dbReference type="GO" id="GO:0022857">
    <property type="term" value="F:transmembrane transporter activity"/>
    <property type="evidence" value="ECO:0007669"/>
    <property type="project" value="InterPro"/>
</dbReference>
<dbReference type="PROSITE" id="PS50850">
    <property type="entry name" value="MFS"/>
    <property type="match status" value="1"/>
</dbReference>
<evidence type="ECO:0000259" key="2">
    <source>
        <dbReference type="PROSITE" id="PS50850"/>
    </source>
</evidence>
<keyword evidence="1" id="KW-1133">Transmembrane helix</keyword>
<sequence>MTMISSRPLRIVLIALLVFGTASALLGAVMGVLFDGAGVPVEYLTGSLFTSYLVPGLILGVVVGGSQAIAALALIRRARSALMASAVAGFGMLIWIFAELAIIGEYSWLQTLYFSLGALQVIAVLALLGIAPRIVRADGAG</sequence>
<dbReference type="KEGG" id="cphy:B5808_08635"/>
<keyword evidence="1" id="KW-0472">Membrane</keyword>
<evidence type="ECO:0000313" key="4">
    <source>
        <dbReference type="Proteomes" id="UP000192775"/>
    </source>
</evidence>
<organism evidence="3 4">
    <name type="scientific">Cnuibacter physcomitrellae</name>
    <dbReference type="NCBI Taxonomy" id="1619308"/>
    <lineage>
        <taxon>Bacteria</taxon>
        <taxon>Bacillati</taxon>
        <taxon>Actinomycetota</taxon>
        <taxon>Actinomycetes</taxon>
        <taxon>Micrococcales</taxon>
        <taxon>Microbacteriaceae</taxon>
        <taxon>Cnuibacter</taxon>
    </lineage>
</organism>
<proteinExistence type="predicted"/>
<feature type="domain" description="Major facilitator superfamily (MFS) profile" evidence="2">
    <location>
        <begin position="1"/>
        <end position="141"/>
    </location>
</feature>
<feature type="transmembrane region" description="Helical" evidence="1">
    <location>
        <begin position="82"/>
        <end position="104"/>
    </location>
</feature>
<dbReference type="STRING" id="1619308.B5808_08635"/>
<evidence type="ECO:0000313" key="3">
    <source>
        <dbReference type="EMBL" id="ARJ05273.1"/>
    </source>
</evidence>
<feature type="transmembrane region" description="Helical" evidence="1">
    <location>
        <begin position="110"/>
        <end position="131"/>
    </location>
</feature>